<dbReference type="Gene3D" id="3.30.530.20">
    <property type="match status" value="1"/>
</dbReference>
<feature type="domain" description="PX" evidence="3">
    <location>
        <begin position="500"/>
        <end position="615"/>
    </location>
</feature>
<evidence type="ECO:0000256" key="1">
    <source>
        <dbReference type="SAM" id="MobiDB-lite"/>
    </source>
</evidence>
<reference evidence="5 6" key="1">
    <citation type="submission" date="2017-12" db="EMBL/GenBank/DDBJ databases">
        <title>Sequencing, de novo assembly and annotation of complete genome of a new Thraustochytrid species, strain FCC1311.</title>
        <authorList>
            <person name="Sedici K."/>
            <person name="Godart F."/>
            <person name="Aiese Cigliano R."/>
            <person name="Sanseverino W."/>
            <person name="Barakat M."/>
            <person name="Ortet P."/>
            <person name="Marechal E."/>
            <person name="Cagnac O."/>
            <person name="Amato A."/>
        </authorList>
    </citation>
    <scope>NUCLEOTIDE SEQUENCE [LARGE SCALE GENOMIC DNA]</scope>
</reference>
<feature type="transmembrane region" description="Helical" evidence="2">
    <location>
        <begin position="305"/>
        <end position="325"/>
    </location>
</feature>
<proteinExistence type="predicted"/>
<comment type="caution">
    <text evidence="5">The sequence shown here is derived from an EMBL/GenBank/DDBJ whole genome shotgun (WGS) entry which is preliminary data.</text>
</comment>
<dbReference type="SMART" id="SM00312">
    <property type="entry name" value="PX"/>
    <property type="match status" value="1"/>
</dbReference>
<dbReference type="PANTHER" id="PTHR19308">
    <property type="entry name" value="PHOSPHATIDYLCHOLINE TRANSFER PROTEIN"/>
    <property type="match status" value="1"/>
</dbReference>
<feature type="region of interest" description="Disordered" evidence="1">
    <location>
        <begin position="1"/>
        <end position="52"/>
    </location>
</feature>
<dbReference type="Gene3D" id="2.40.128.20">
    <property type="match status" value="1"/>
</dbReference>
<dbReference type="PROSITE" id="PS50195">
    <property type="entry name" value="PX"/>
    <property type="match status" value="1"/>
</dbReference>
<feature type="domain" description="START" evidence="4">
    <location>
        <begin position="661"/>
        <end position="838"/>
    </location>
</feature>
<keyword evidence="2" id="KW-1133">Transmembrane helix</keyword>
<evidence type="ECO:0000256" key="2">
    <source>
        <dbReference type="SAM" id="Phobius"/>
    </source>
</evidence>
<dbReference type="Pfam" id="PF00787">
    <property type="entry name" value="PX"/>
    <property type="match status" value="1"/>
</dbReference>
<dbReference type="GO" id="GO:0035091">
    <property type="term" value="F:phosphatidylinositol binding"/>
    <property type="evidence" value="ECO:0007669"/>
    <property type="project" value="InterPro"/>
</dbReference>
<protein>
    <submittedName>
        <fullName evidence="5">Sorting nexin-16</fullName>
    </submittedName>
</protein>
<accession>A0A2R5GEW1</accession>
<evidence type="ECO:0000259" key="4">
    <source>
        <dbReference type="PROSITE" id="PS50848"/>
    </source>
</evidence>
<evidence type="ECO:0000259" key="3">
    <source>
        <dbReference type="PROSITE" id="PS50195"/>
    </source>
</evidence>
<dbReference type="InterPro" id="IPR051213">
    <property type="entry name" value="START_lipid_transfer"/>
</dbReference>
<dbReference type="AlphaFoldDB" id="A0A2R5GEW1"/>
<dbReference type="InterPro" id="IPR002913">
    <property type="entry name" value="START_lipid-bd_dom"/>
</dbReference>
<keyword evidence="6" id="KW-1185">Reference proteome</keyword>
<dbReference type="InterPro" id="IPR036871">
    <property type="entry name" value="PX_dom_sf"/>
</dbReference>
<dbReference type="SUPFAM" id="SSF64268">
    <property type="entry name" value="PX domain"/>
    <property type="match status" value="1"/>
</dbReference>
<dbReference type="Proteomes" id="UP000241890">
    <property type="component" value="Unassembled WGS sequence"/>
</dbReference>
<dbReference type="InParanoid" id="A0A2R5GEW1"/>
<dbReference type="Pfam" id="PF01852">
    <property type="entry name" value="START"/>
    <property type="match status" value="1"/>
</dbReference>
<evidence type="ECO:0000313" key="5">
    <source>
        <dbReference type="EMBL" id="GBG29460.1"/>
    </source>
</evidence>
<sequence>MADGKQQFAAEAGSKKKGAMKPAKAAKAMAEDKPKKAAAGGKKKAAPNHGTEFLLRPAQPTDFCGIWRVNNDASDSIDPMLKAMGVGWKIRKIVMMLKVLQHIDVHEENFVVRNISENGEDSTTHMINAGEKLIRTKRGDEVMDTCTFDPEQEFPLRIVAVLPHGKGTTEDLRKMNADGSGFMQHLTYKYPPHINKPDILMKRFFVDASNDPLREHLEASRAKHAPSVLVNTTEDANGKPDGAKSHQGPEAKLQDLATNITAKSLAEPTAQSTELWVASVLAIAVLTCQFFAFDQEQEPREDSQSTLPSPAPLLAGPALFVYVVARVLATTKTGRDLALYDARARWAAVVLAVAACTIVFHFFRARETPNLEMRFLRAGAATTVIMAVVIARTHAGFPTQSTSDEASSITAIVPQSMSSLVTASENVLSLGAGAALAALASATMLGETHPCTLFCAGFAAMLAFASWYADAVGYDRQKPRPGTGLGADNAPQGKRKVRDKEGHTLKVSVVGSRVVDDLYAQYRVRVEHEGLAWYVWRRFSQFDTLRHELRRMFGHGVLPQLPGKTWFSSLDEDFLQARVHELNAFMQALMDESLRRQVFKVAETRKFLGVGQGRGRTPEALAAAEAELSGPPKATAQEMAEFTKILQSANAAFEKAISVGEGDGWTFLKNYNGVQCYLKTERGLTHTKGVGTIRAPPLVAAAYMSDPAHRDDYDDLYKRSTPLRELDLASLRKAFDDAPIDICDVQHVEYKSPFPMVVTARDSVLITFRQIDKDGTVKVIMVSAPDALSPPSDKYVRAKVFSAGIKLEPHPTEPNASLMSNVQMIDPNGSIPSWVVKAVAPERAAMSAKIDACLSTLSSKPEPLPLPDLPHPHKD</sequence>
<keyword evidence="2" id="KW-0472">Membrane</keyword>
<dbReference type="CDD" id="cd06093">
    <property type="entry name" value="PX_domain"/>
    <property type="match status" value="1"/>
</dbReference>
<dbReference type="PANTHER" id="PTHR19308:SF14">
    <property type="entry name" value="START DOMAIN-CONTAINING PROTEIN"/>
    <property type="match status" value="1"/>
</dbReference>
<evidence type="ECO:0000313" key="6">
    <source>
        <dbReference type="Proteomes" id="UP000241890"/>
    </source>
</evidence>
<dbReference type="InterPro" id="IPR001683">
    <property type="entry name" value="PX_dom"/>
</dbReference>
<dbReference type="CDD" id="cd00177">
    <property type="entry name" value="START"/>
    <property type="match status" value="1"/>
</dbReference>
<feature type="transmembrane region" description="Helical" evidence="2">
    <location>
        <begin position="345"/>
        <end position="363"/>
    </location>
</feature>
<dbReference type="EMBL" id="BEYU01000058">
    <property type="protein sequence ID" value="GBG29460.1"/>
    <property type="molecule type" value="Genomic_DNA"/>
</dbReference>
<feature type="region of interest" description="Disordered" evidence="1">
    <location>
        <begin position="480"/>
        <end position="499"/>
    </location>
</feature>
<organism evidence="5 6">
    <name type="scientific">Hondaea fermentalgiana</name>
    <dbReference type="NCBI Taxonomy" id="2315210"/>
    <lineage>
        <taxon>Eukaryota</taxon>
        <taxon>Sar</taxon>
        <taxon>Stramenopiles</taxon>
        <taxon>Bigyra</taxon>
        <taxon>Labyrinthulomycetes</taxon>
        <taxon>Thraustochytrida</taxon>
        <taxon>Thraustochytriidae</taxon>
        <taxon>Hondaea</taxon>
    </lineage>
</organism>
<dbReference type="OrthoDB" id="6270329at2759"/>
<keyword evidence="2" id="KW-0812">Transmembrane</keyword>
<dbReference type="SUPFAM" id="SSF55961">
    <property type="entry name" value="Bet v1-like"/>
    <property type="match status" value="1"/>
</dbReference>
<dbReference type="Gene3D" id="3.30.1520.10">
    <property type="entry name" value="Phox-like domain"/>
    <property type="match status" value="1"/>
</dbReference>
<dbReference type="InterPro" id="IPR012674">
    <property type="entry name" value="Calycin"/>
</dbReference>
<feature type="transmembrane region" description="Helical" evidence="2">
    <location>
        <begin position="275"/>
        <end position="293"/>
    </location>
</feature>
<dbReference type="PROSITE" id="PS50848">
    <property type="entry name" value="START"/>
    <property type="match status" value="1"/>
</dbReference>
<name>A0A2R5GEW1_9STRA</name>
<dbReference type="InterPro" id="IPR023393">
    <property type="entry name" value="START-like_dom_sf"/>
</dbReference>
<dbReference type="SUPFAM" id="SSF50814">
    <property type="entry name" value="Lipocalins"/>
    <property type="match status" value="1"/>
</dbReference>
<gene>
    <name evidence="5" type="ORF">FCC1311_056812</name>
</gene>
<dbReference type="GO" id="GO:0005737">
    <property type="term" value="C:cytoplasm"/>
    <property type="evidence" value="ECO:0007669"/>
    <property type="project" value="UniProtKB-ARBA"/>
</dbReference>